<dbReference type="InterPro" id="IPR005301">
    <property type="entry name" value="MOB_kinase_act_fam"/>
</dbReference>
<keyword evidence="1" id="KW-0479">Metal-binding</keyword>
<accession>A0A0J9XFQ8</accession>
<dbReference type="InterPro" id="IPR036703">
    <property type="entry name" value="MOB_kinase_act_sf"/>
</dbReference>
<dbReference type="OrthoDB" id="8170117at2759"/>
<dbReference type="STRING" id="1173061.A0A0J9XFQ8"/>
<feature type="binding site" evidence="1">
    <location>
        <position position="187"/>
    </location>
    <ligand>
        <name>Zn(2+)</name>
        <dbReference type="ChEBI" id="CHEBI:29105"/>
    </ligand>
</feature>
<keyword evidence="1" id="KW-0862">Zinc</keyword>
<comment type="caution">
    <text evidence="2">The sequence shown here is derived from an EMBL/GenBank/DDBJ whole genome shotgun (WGS) entry which is preliminary data.</text>
</comment>
<reference evidence="2" key="1">
    <citation type="submission" date="2014-03" db="EMBL/GenBank/DDBJ databases">
        <authorList>
            <person name="Casaregola S."/>
        </authorList>
    </citation>
    <scope>NUCLEOTIDE SEQUENCE [LARGE SCALE GENOMIC DNA]</scope>
    <source>
        <strain evidence="2">CLIB 918</strain>
    </source>
</reference>
<gene>
    <name evidence="2" type="ORF">BN980_GECA14s00296g</name>
</gene>
<evidence type="ECO:0000256" key="1">
    <source>
        <dbReference type="PIRSR" id="PIRSR605301-1"/>
    </source>
</evidence>
<dbReference type="AlphaFoldDB" id="A0A0J9XFQ8"/>
<sequence>MASLFQSFHGGRTRGTVSTKLTPTALSSSYSSDAGNTPLITNILRQYAEATLGAGSLQTAVLLPEGEDEHEWIAVHVHDFCNQINLLYGTITDFCVPYSSNGSTSCCCTRMMATDDYEYLWQDPQDPEYQRPTAMPARDYIDCLIAWCHGHLNNETIFPTQPGVSFSLQSLPVFKMMLKRLFRVYAHIYCHHFNQITELGLQPHLNTSLKHFVLFTRQFGLVDPAEFAPLQELITILLNDN</sequence>
<dbReference type="SUPFAM" id="SSF101152">
    <property type="entry name" value="Mob1/phocein"/>
    <property type="match status" value="1"/>
</dbReference>
<dbReference type="PANTHER" id="PTHR22599">
    <property type="entry name" value="MPS ONE BINDER KINASE ACTIVATOR-LIKE MOB"/>
    <property type="match status" value="1"/>
</dbReference>
<dbReference type="Proteomes" id="UP000242525">
    <property type="component" value="Unassembled WGS sequence"/>
</dbReference>
<feature type="binding site" evidence="1">
    <location>
        <position position="108"/>
    </location>
    <ligand>
        <name>Zn(2+)</name>
        <dbReference type="ChEBI" id="CHEBI:29105"/>
    </ligand>
</feature>
<name>A0A0J9XFQ8_GEOCN</name>
<dbReference type="Gene3D" id="1.20.140.30">
    <property type="entry name" value="MOB kinase activator"/>
    <property type="match status" value="1"/>
</dbReference>
<dbReference type="EMBL" id="CCBN010000014">
    <property type="protein sequence ID" value="CDO56162.1"/>
    <property type="molecule type" value="Genomic_DNA"/>
</dbReference>
<feature type="binding site" evidence="1">
    <location>
        <position position="192"/>
    </location>
    <ligand>
        <name>Zn(2+)</name>
        <dbReference type="ChEBI" id="CHEBI:29105"/>
    </ligand>
</feature>
<evidence type="ECO:0000313" key="2">
    <source>
        <dbReference type="EMBL" id="CDO56162.1"/>
    </source>
</evidence>
<proteinExistence type="predicted"/>
<evidence type="ECO:0000313" key="3">
    <source>
        <dbReference type="Proteomes" id="UP000242525"/>
    </source>
</evidence>
<dbReference type="Pfam" id="PF03637">
    <property type="entry name" value="Mob1_phocein"/>
    <property type="match status" value="1"/>
</dbReference>
<feature type="binding site" evidence="1">
    <location>
        <position position="95"/>
    </location>
    <ligand>
        <name>Zn(2+)</name>
        <dbReference type="ChEBI" id="CHEBI:29105"/>
    </ligand>
</feature>
<keyword evidence="3" id="KW-1185">Reference proteome</keyword>
<organism evidence="2 3">
    <name type="scientific">Geotrichum candidum</name>
    <name type="common">Oospora lactis</name>
    <name type="synonym">Dipodascus geotrichum</name>
    <dbReference type="NCBI Taxonomy" id="1173061"/>
    <lineage>
        <taxon>Eukaryota</taxon>
        <taxon>Fungi</taxon>
        <taxon>Dikarya</taxon>
        <taxon>Ascomycota</taxon>
        <taxon>Saccharomycotina</taxon>
        <taxon>Dipodascomycetes</taxon>
        <taxon>Dipodascales</taxon>
        <taxon>Dipodascaceae</taxon>
        <taxon>Geotrichum</taxon>
    </lineage>
</organism>
<dbReference type="SMART" id="SM01388">
    <property type="entry name" value="Mob1_phocein"/>
    <property type="match status" value="1"/>
</dbReference>
<protein>
    <submittedName>
        <fullName evidence="2">Similar to Saccharomyces cerevisiae YIL106W MOB1 Component of the mitotic exit network</fullName>
    </submittedName>
</protein>